<keyword evidence="1" id="KW-0812">Transmembrane</keyword>
<evidence type="ECO:0000256" key="1">
    <source>
        <dbReference type="SAM" id="Phobius"/>
    </source>
</evidence>
<keyword evidence="1" id="KW-0472">Membrane</keyword>
<name>A0A7J0DCN9_9ERIC</name>
<dbReference type="AlphaFoldDB" id="A0A7J0DCN9"/>
<protein>
    <submittedName>
        <fullName evidence="2">Uncharacterized protein</fullName>
    </submittedName>
</protein>
<dbReference type="Proteomes" id="UP000585474">
    <property type="component" value="Unassembled WGS sequence"/>
</dbReference>
<dbReference type="EMBL" id="BJWL01000163">
    <property type="protein sequence ID" value="GFS32493.1"/>
    <property type="molecule type" value="Genomic_DNA"/>
</dbReference>
<feature type="transmembrane region" description="Helical" evidence="1">
    <location>
        <begin position="47"/>
        <end position="66"/>
    </location>
</feature>
<gene>
    <name evidence="2" type="ORF">Acr_00g0022990</name>
</gene>
<proteinExistence type="predicted"/>
<accession>A0A7J0DCN9</accession>
<evidence type="ECO:0000313" key="2">
    <source>
        <dbReference type="EMBL" id="GFS32493.1"/>
    </source>
</evidence>
<evidence type="ECO:0000313" key="3">
    <source>
        <dbReference type="Proteomes" id="UP000585474"/>
    </source>
</evidence>
<comment type="caution">
    <text evidence="2">The sequence shown here is derived from an EMBL/GenBank/DDBJ whole genome shotgun (WGS) entry which is preliminary data.</text>
</comment>
<keyword evidence="1" id="KW-1133">Transmembrane helix</keyword>
<organism evidence="2 3">
    <name type="scientific">Actinidia rufa</name>
    <dbReference type="NCBI Taxonomy" id="165716"/>
    <lineage>
        <taxon>Eukaryota</taxon>
        <taxon>Viridiplantae</taxon>
        <taxon>Streptophyta</taxon>
        <taxon>Embryophyta</taxon>
        <taxon>Tracheophyta</taxon>
        <taxon>Spermatophyta</taxon>
        <taxon>Magnoliopsida</taxon>
        <taxon>eudicotyledons</taxon>
        <taxon>Gunneridae</taxon>
        <taxon>Pentapetalae</taxon>
        <taxon>asterids</taxon>
        <taxon>Ericales</taxon>
        <taxon>Actinidiaceae</taxon>
        <taxon>Actinidia</taxon>
    </lineage>
</organism>
<keyword evidence="3" id="KW-1185">Reference proteome</keyword>
<reference evidence="3" key="1">
    <citation type="submission" date="2019-07" db="EMBL/GenBank/DDBJ databases">
        <title>De Novo Assembly of kiwifruit Actinidia rufa.</title>
        <authorList>
            <person name="Sugita-Konishi S."/>
            <person name="Sato K."/>
            <person name="Mori E."/>
            <person name="Abe Y."/>
            <person name="Kisaki G."/>
            <person name="Hamano K."/>
            <person name="Suezawa K."/>
            <person name="Otani M."/>
            <person name="Fukuda T."/>
            <person name="Manabe T."/>
            <person name="Gomi K."/>
            <person name="Tabuchi M."/>
            <person name="Akimitsu K."/>
            <person name="Kataoka I."/>
        </authorList>
    </citation>
    <scope>NUCLEOTIDE SEQUENCE [LARGE SCALE GENOMIC DNA]</scope>
    <source>
        <strain evidence="3">cv. Fuchu</strain>
    </source>
</reference>
<sequence>MKQPQDIVRRIQLQRCCCWDRDRAGILGPLLFIPLLCYFDVVMNSAIAAVSILDLLVWILVCRFLLKLGMFSCCCYAEQ</sequence>
<feature type="transmembrane region" description="Helical" evidence="1">
    <location>
        <begin position="24"/>
        <end position="41"/>
    </location>
</feature>